<name>A0AA42HU41_9BURK</name>
<comment type="caution">
    <text evidence="3">The sequence shown here is derived from an EMBL/GenBank/DDBJ whole genome shotgun (WGS) entry which is preliminary data.</text>
</comment>
<dbReference type="RefSeq" id="WP_279849472.1">
    <property type="nucleotide sequence ID" value="NZ_JAOCET010000001.1"/>
</dbReference>
<evidence type="ECO:0000313" key="4">
    <source>
        <dbReference type="Proteomes" id="UP001158297"/>
    </source>
</evidence>
<dbReference type="EMBL" id="JAODZU010000021">
    <property type="protein sequence ID" value="MDH0364525.1"/>
    <property type="molecule type" value="Genomic_DNA"/>
</dbReference>
<keyword evidence="2" id="KW-1133">Transmembrane helix</keyword>
<protein>
    <submittedName>
        <fullName evidence="3">Uncharacterized protein</fullName>
    </submittedName>
</protein>
<dbReference type="AlphaFoldDB" id="A0AA42HU41"/>
<gene>
    <name evidence="3" type="ORF">N7330_15920</name>
</gene>
<evidence type="ECO:0000256" key="2">
    <source>
        <dbReference type="SAM" id="Phobius"/>
    </source>
</evidence>
<dbReference type="Proteomes" id="UP001158297">
    <property type="component" value="Unassembled WGS sequence"/>
</dbReference>
<keyword evidence="2" id="KW-0812">Transmembrane</keyword>
<evidence type="ECO:0000313" key="3">
    <source>
        <dbReference type="EMBL" id="MDH0364525.1"/>
    </source>
</evidence>
<keyword evidence="1" id="KW-0175">Coiled coil</keyword>
<accession>A0AA42HU41</accession>
<feature type="transmembrane region" description="Helical" evidence="2">
    <location>
        <begin position="20"/>
        <end position="41"/>
    </location>
</feature>
<organism evidence="3 4">
    <name type="scientific">Comamonas aquatica</name>
    <dbReference type="NCBI Taxonomy" id="225991"/>
    <lineage>
        <taxon>Bacteria</taxon>
        <taxon>Pseudomonadati</taxon>
        <taxon>Pseudomonadota</taxon>
        <taxon>Betaproteobacteria</taxon>
        <taxon>Burkholderiales</taxon>
        <taxon>Comamonadaceae</taxon>
        <taxon>Comamonas</taxon>
    </lineage>
</organism>
<evidence type="ECO:0000256" key="1">
    <source>
        <dbReference type="SAM" id="Coils"/>
    </source>
</evidence>
<feature type="coiled-coil region" evidence="1">
    <location>
        <begin position="40"/>
        <end position="101"/>
    </location>
</feature>
<sequence>MYRRQQAESDWGFFGDVAKIALGVFIGSMAAILAYEGVLAWRAEQAARQLAQELKAMNDQQRQAQQQMLQQQKEEQRRQIRQELEKDWQRQQIEVAAKRKEAAWQSYYKPSPICRLDNVRADCANEHMRARRAFEAEYRD</sequence>
<reference evidence="3" key="1">
    <citation type="submission" date="2022-09" db="EMBL/GenBank/DDBJ databases">
        <title>Intensive care unit water sources are persistently colonized with multi-drug resistant bacteria and are the site of extensive horizontal gene transfer of antibiotic resistance genes.</title>
        <authorList>
            <person name="Diorio-Toth L."/>
        </authorList>
    </citation>
    <scope>NUCLEOTIDE SEQUENCE</scope>
    <source>
        <strain evidence="3">GD04130</strain>
    </source>
</reference>
<keyword evidence="2" id="KW-0472">Membrane</keyword>
<proteinExistence type="predicted"/>